<dbReference type="SUPFAM" id="SSF111384">
    <property type="entry name" value="OmpH-like"/>
    <property type="match status" value="1"/>
</dbReference>
<proteinExistence type="inferred from homology"/>
<dbReference type="InterPro" id="IPR005632">
    <property type="entry name" value="Chaperone_Skp"/>
</dbReference>
<accession>A0A161K847</accession>
<sequence length="183" mass="21131">MIRKTITTVGIMAMILPILLTAQNKIGFVQSDRIRAEYEEFKDAEAQLQLEYRQVNMQYNKMVVELDSIKQAFETQRLMSSPDWRKEKEVEIASREQTIQQFQVTKVGPEGELYRRQAQLEFDILSKVKRAVDKVAAAKSIDFIIDGSVALLYGNPVHDLTDDVLFELRKYNVSDDNNPVNEK</sequence>
<dbReference type="PANTHER" id="PTHR35089:SF1">
    <property type="entry name" value="CHAPERONE PROTEIN SKP"/>
    <property type="match status" value="1"/>
</dbReference>
<dbReference type="Pfam" id="PF03938">
    <property type="entry name" value="OmpH"/>
    <property type="match status" value="1"/>
</dbReference>
<keyword evidence="3" id="KW-0175">Coiled coil</keyword>
<evidence type="ECO:0000256" key="2">
    <source>
        <dbReference type="ARBA" id="ARBA00022729"/>
    </source>
</evidence>
<dbReference type="EMBL" id="FAXC01000366">
    <property type="protein sequence ID" value="CUV10141.1"/>
    <property type="molecule type" value="Genomic_DNA"/>
</dbReference>
<evidence type="ECO:0000256" key="3">
    <source>
        <dbReference type="SAM" id="Coils"/>
    </source>
</evidence>
<dbReference type="GO" id="GO:0005829">
    <property type="term" value="C:cytosol"/>
    <property type="evidence" value="ECO:0007669"/>
    <property type="project" value="TreeGrafter"/>
</dbReference>
<dbReference type="InterPro" id="IPR024930">
    <property type="entry name" value="Skp_dom_sf"/>
</dbReference>
<comment type="similarity">
    <text evidence="1">Belongs to the Skp family.</text>
</comment>
<dbReference type="PANTHER" id="PTHR35089">
    <property type="entry name" value="CHAPERONE PROTEIN SKP"/>
    <property type="match status" value="1"/>
</dbReference>
<feature type="coiled-coil region" evidence="3">
    <location>
        <begin position="31"/>
        <end position="58"/>
    </location>
</feature>
<evidence type="ECO:0000256" key="1">
    <source>
        <dbReference type="ARBA" id="ARBA00009091"/>
    </source>
</evidence>
<dbReference type="GO" id="GO:0051082">
    <property type="term" value="F:unfolded protein binding"/>
    <property type="evidence" value="ECO:0007669"/>
    <property type="project" value="InterPro"/>
</dbReference>
<name>A0A161K847_9ZZZZ</name>
<dbReference type="SMART" id="SM00935">
    <property type="entry name" value="OmpH"/>
    <property type="match status" value="1"/>
</dbReference>
<keyword evidence="2" id="KW-0732">Signal</keyword>
<gene>
    <name evidence="4" type="ORF">MGWOODY_Mmi1012</name>
</gene>
<dbReference type="GO" id="GO:0050821">
    <property type="term" value="P:protein stabilization"/>
    <property type="evidence" value="ECO:0007669"/>
    <property type="project" value="TreeGrafter"/>
</dbReference>
<organism evidence="4">
    <name type="scientific">hydrothermal vent metagenome</name>
    <dbReference type="NCBI Taxonomy" id="652676"/>
    <lineage>
        <taxon>unclassified sequences</taxon>
        <taxon>metagenomes</taxon>
        <taxon>ecological metagenomes</taxon>
    </lineage>
</organism>
<reference evidence="4" key="1">
    <citation type="submission" date="2015-10" db="EMBL/GenBank/DDBJ databases">
        <authorList>
            <person name="Gilbert D.G."/>
        </authorList>
    </citation>
    <scope>NUCLEOTIDE SEQUENCE</scope>
</reference>
<evidence type="ECO:0000313" key="4">
    <source>
        <dbReference type="EMBL" id="CUV10141.1"/>
    </source>
</evidence>
<dbReference type="Gene3D" id="3.30.910.20">
    <property type="entry name" value="Skp domain"/>
    <property type="match status" value="1"/>
</dbReference>
<dbReference type="AlphaFoldDB" id="A0A161K847"/>
<protein>
    <submittedName>
        <fullName evidence="4">Outer membrane protein H</fullName>
    </submittedName>
</protein>